<keyword evidence="3" id="KW-1185">Reference proteome</keyword>
<accession>A0ABP7A8I0</accession>
<organism evidence="2 3">
    <name type="scientific">Microlunatus ginsengisoli</name>
    <dbReference type="NCBI Taxonomy" id="363863"/>
    <lineage>
        <taxon>Bacteria</taxon>
        <taxon>Bacillati</taxon>
        <taxon>Actinomycetota</taxon>
        <taxon>Actinomycetes</taxon>
        <taxon>Propionibacteriales</taxon>
        <taxon>Propionibacteriaceae</taxon>
        <taxon>Microlunatus</taxon>
    </lineage>
</organism>
<name>A0ABP7A8I0_9ACTN</name>
<feature type="region of interest" description="Disordered" evidence="1">
    <location>
        <begin position="49"/>
        <end position="71"/>
    </location>
</feature>
<gene>
    <name evidence="2" type="ORF">GCM10022236_31580</name>
</gene>
<reference evidence="3" key="1">
    <citation type="journal article" date="2019" name="Int. J. Syst. Evol. Microbiol.">
        <title>The Global Catalogue of Microorganisms (GCM) 10K type strain sequencing project: providing services to taxonomists for standard genome sequencing and annotation.</title>
        <authorList>
            <consortium name="The Broad Institute Genomics Platform"/>
            <consortium name="The Broad Institute Genome Sequencing Center for Infectious Disease"/>
            <person name="Wu L."/>
            <person name="Ma J."/>
        </authorList>
    </citation>
    <scope>NUCLEOTIDE SEQUENCE [LARGE SCALE GENOMIC DNA]</scope>
    <source>
        <strain evidence="3">JCM 16929</strain>
    </source>
</reference>
<protein>
    <submittedName>
        <fullName evidence="2">Uncharacterized protein</fullName>
    </submittedName>
</protein>
<sequence>MKHAETKCSSCFSRKTEVAVSVEAGYLAAPPASVPRRRWIQTRGTRIWARNAPYSHSQNRSGAQPASTTSR</sequence>
<evidence type="ECO:0000256" key="1">
    <source>
        <dbReference type="SAM" id="MobiDB-lite"/>
    </source>
</evidence>
<evidence type="ECO:0000313" key="2">
    <source>
        <dbReference type="EMBL" id="GAA3626957.1"/>
    </source>
</evidence>
<comment type="caution">
    <text evidence="2">The sequence shown here is derived from an EMBL/GenBank/DDBJ whole genome shotgun (WGS) entry which is preliminary data.</text>
</comment>
<dbReference type="EMBL" id="BAABAB010000022">
    <property type="protein sequence ID" value="GAA3626957.1"/>
    <property type="molecule type" value="Genomic_DNA"/>
</dbReference>
<proteinExistence type="predicted"/>
<feature type="compositionally biased region" description="Polar residues" evidence="1">
    <location>
        <begin position="54"/>
        <end position="71"/>
    </location>
</feature>
<dbReference type="Proteomes" id="UP001501490">
    <property type="component" value="Unassembled WGS sequence"/>
</dbReference>
<evidence type="ECO:0000313" key="3">
    <source>
        <dbReference type="Proteomes" id="UP001501490"/>
    </source>
</evidence>